<dbReference type="RefSeq" id="WP_275813463.1">
    <property type="nucleotide sequence ID" value="NZ_BAAANM010000001.1"/>
</dbReference>
<dbReference type="Proteomes" id="UP001220022">
    <property type="component" value="Unassembled WGS sequence"/>
</dbReference>
<dbReference type="EMBL" id="JARHTQ010000007">
    <property type="protein sequence ID" value="MDF2256731.1"/>
    <property type="molecule type" value="Genomic_DNA"/>
</dbReference>
<organism evidence="1 2">
    <name type="scientific">Streptantibioticus ferralitis</name>
    <dbReference type="NCBI Taxonomy" id="236510"/>
    <lineage>
        <taxon>Bacteria</taxon>
        <taxon>Bacillati</taxon>
        <taxon>Actinomycetota</taxon>
        <taxon>Actinomycetes</taxon>
        <taxon>Kitasatosporales</taxon>
        <taxon>Streptomycetaceae</taxon>
        <taxon>Streptantibioticus</taxon>
    </lineage>
</organism>
<reference evidence="1 2" key="1">
    <citation type="submission" date="2023-03" db="EMBL/GenBank/DDBJ databases">
        <title>Draft genome sequence of type strain Streptomyces ferralitis JCM 14344.</title>
        <authorList>
            <person name="Klaysubun C."/>
            <person name="Duangmal K."/>
        </authorList>
    </citation>
    <scope>NUCLEOTIDE SEQUENCE [LARGE SCALE GENOMIC DNA]</scope>
    <source>
        <strain evidence="1 2">JCM 14344</strain>
    </source>
</reference>
<accession>A0ABT5YYQ6</accession>
<comment type="caution">
    <text evidence="1">The sequence shown here is derived from an EMBL/GenBank/DDBJ whole genome shotgun (WGS) entry which is preliminary data.</text>
</comment>
<proteinExistence type="predicted"/>
<keyword evidence="2" id="KW-1185">Reference proteome</keyword>
<protein>
    <submittedName>
        <fullName evidence="1">Uncharacterized protein</fullName>
    </submittedName>
</protein>
<evidence type="ECO:0000313" key="2">
    <source>
        <dbReference type="Proteomes" id="UP001220022"/>
    </source>
</evidence>
<name>A0ABT5YYQ6_9ACTN</name>
<gene>
    <name evidence="1" type="ORF">P2L57_13650</name>
</gene>
<evidence type="ECO:0000313" key="1">
    <source>
        <dbReference type="EMBL" id="MDF2256731.1"/>
    </source>
</evidence>
<sequence>MADDLCENTFLPPDQCDHCRMAASGLSAQVHTTKGGSVYHRTPNCAGLKDGQAYARRMRQEIHDVNAVPRSDARARLGPCEVCRPDLPPTTS</sequence>